<reference evidence="1" key="2">
    <citation type="submission" date="2023-05" db="EMBL/GenBank/DDBJ databases">
        <authorList>
            <consortium name="Lawrence Berkeley National Laboratory"/>
            <person name="Steindorff A."/>
            <person name="Hensen N."/>
            <person name="Bonometti L."/>
            <person name="Westerberg I."/>
            <person name="Brannstrom I.O."/>
            <person name="Guillou S."/>
            <person name="Cros-Aarteil S."/>
            <person name="Calhoun S."/>
            <person name="Haridas S."/>
            <person name="Kuo A."/>
            <person name="Mondo S."/>
            <person name="Pangilinan J."/>
            <person name="Riley R."/>
            <person name="Labutti K."/>
            <person name="Andreopoulos B."/>
            <person name="Lipzen A."/>
            <person name="Chen C."/>
            <person name="Yanf M."/>
            <person name="Daum C."/>
            <person name="Ng V."/>
            <person name="Clum A."/>
            <person name="Ohm R."/>
            <person name="Martin F."/>
            <person name="Silar P."/>
            <person name="Natvig D."/>
            <person name="Lalanne C."/>
            <person name="Gautier V."/>
            <person name="Ament-Velasquez S.L."/>
            <person name="Kruys A."/>
            <person name="Hutchinson M.I."/>
            <person name="Powell A.J."/>
            <person name="Barry K."/>
            <person name="Miller A.N."/>
            <person name="Grigoriev I.V."/>
            <person name="Debuchy R."/>
            <person name="Gladieux P."/>
            <person name="Thoren M.H."/>
            <person name="Johannesson H."/>
        </authorList>
    </citation>
    <scope>NUCLEOTIDE SEQUENCE</scope>
    <source>
        <strain evidence="1">CBS 508.74</strain>
    </source>
</reference>
<dbReference type="Proteomes" id="UP001302812">
    <property type="component" value="Unassembled WGS sequence"/>
</dbReference>
<proteinExistence type="predicted"/>
<evidence type="ECO:0000313" key="2">
    <source>
        <dbReference type="Proteomes" id="UP001302812"/>
    </source>
</evidence>
<organism evidence="1 2">
    <name type="scientific">Canariomyces notabilis</name>
    <dbReference type="NCBI Taxonomy" id="2074819"/>
    <lineage>
        <taxon>Eukaryota</taxon>
        <taxon>Fungi</taxon>
        <taxon>Dikarya</taxon>
        <taxon>Ascomycota</taxon>
        <taxon>Pezizomycotina</taxon>
        <taxon>Sordariomycetes</taxon>
        <taxon>Sordariomycetidae</taxon>
        <taxon>Sordariales</taxon>
        <taxon>Chaetomiaceae</taxon>
        <taxon>Canariomyces</taxon>
    </lineage>
</organism>
<name>A0AAN6QQ34_9PEZI</name>
<accession>A0AAN6QQ34</accession>
<protein>
    <submittedName>
        <fullName evidence="1">Uncharacterized protein</fullName>
    </submittedName>
</protein>
<sequence>MTAQVSSNLAVCESTALGFRKFGIPGASVLSGPGCYEPDIPSPDTDKHSGLQLTEPLFRSRSDNNCLGFKPTASVLPAPLKEARHRHWRAVDCNHDALKISGSGCYPAISSEI</sequence>
<comment type="caution">
    <text evidence="1">The sequence shown here is derived from an EMBL/GenBank/DDBJ whole genome shotgun (WGS) entry which is preliminary data.</text>
</comment>
<keyword evidence="2" id="KW-1185">Reference proteome</keyword>
<dbReference type="GeneID" id="89939753"/>
<dbReference type="RefSeq" id="XP_064668046.1">
    <property type="nucleotide sequence ID" value="XM_064815628.1"/>
</dbReference>
<reference evidence="1" key="1">
    <citation type="journal article" date="2023" name="Mol. Phylogenet. Evol.">
        <title>Genome-scale phylogeny and comparative genomics of the fungal order Sordariales.</title>
        <authorList>
            <person name="Hensen N."/>
            <person name="Bonometti L."/>
            <person name="Westerberg I."/>
            <person name="Brannstrom I.O."/>
            <person name="Guillou S."/>
            <person name="Cros-Aarteil S."/>
            <person name="Calhoun S."/>
            <person name="Haridas S."/>
            <person name="Kuo A."/>
            <person name="Mondo S."/>
            <person name="Pangilinan J."/>
            <person name="Riley R."/>
            <person name="LaButti K."/>
            <person name="Andreopoulos B."/>
            <person name="Lipzen A."/>
            <person name="Chen C."/>
            <person name="Yan M."/>
            <person name="Daum C."/>
            <person name="Ng V."/>
            <person name="Clum A."/>
            <person name="Steindorff A."/>
            <person name="Ohm R.A."/>
            <person name="Martin F."/>
            <person name="Silar P."/>
            <person name="Natvig D.O."/>
            <person name="Lalanne C."/>
            <person name="Gautier V."/>
            <person name="Ament-Velasquez S.L."/>
            <person name="Kruys A."/>
            <person name="Hutchinson M.I."/>
            <person name="Powell A.J."/>
            <person name="Barry K."/>
            <person name="Miller A.N."/>
            <person name="Grigoriev I.V."/>
            <person name="Debuchy R."/>
            <person name="Gladieux P."/>
            <person name="Hiltunen Thoren M."/>
            <person name="Johannesson H."/>
        </authorList>
    </citation>
    <scope>NUCLEOTIDE SEQUENCE</scope>
    <source>
        <strain evidence="1">CBS 508.74</strain>
    </source>
</reference>
<gene>
    <name evidence="1" type="ORF">N656DRAFT_781679</name>
</gene>
<dbReference type="EMBL" id="MU853350">
    <property type="protein sequence ID" value="KAK4110476.1"/>
    <property type="molecule type" value="Genomic_DNA"/>
</dbReference>
<evidence type="ECO:0000313" key="1">
    <source>
        <dbReference type="EMBL" id="KAK4110476.1"/>
    </source>
</evidence>
<dbReference type="AlphaFoldDB" id="A0AAN6QQ34"/>